<proteinExistence type="predicted"/>
<accession>A0ACC0TVQ8</accession>
<protein>
    <submittedName>
        <fullName evidence="1">Uncharacterized protein</fullName>
    </submittedName>
</protein>
<organism evidence="1 2">
    <name type="scientific">Russula earlei</name>
    <dbReference type="NCBI Taxonomy" id="71964"/>
    <lineage>
        <taxon>Eukaryota</taxon>
        <taxon>Fungi</taxon>
        <taxon>Dikarya</taxon>
        <taxon>Basidiomycota</taxon>
        <taxon>Agaricomycotina</taxon>
        <taxon>Agaricomycetes</taxon>
        <taxon>Russulales</taxon>
        <taxon>Russulaceae</taxon>
        <taxon>Russula</taxon>
    </lineage>
</organism>
<reference evidence="1" key="1">
    <citation type="submission" date="2021-03" db="EMBL/GenBank/DDBJ databases">
        <title>Evolutionary priming and transition to the ectomycorrhizal habit in an iconic lineage of mushroom-forming fungi: is preadaptation a requirement?</title>
        <authorList>
            <consortium name="DOE Joint Genome Institute"/>
            <person name="Looney B.P."/>
            <person name="Miyauchi S."/>
            <person name="Morin E."/>
            <person name="Drula E."/>
            <person name="Courty P.E."/>
            <person name="Chicoki N."/>
            <person name="Fauchery L."/>
            <person name="Kohler A."/>
            <person name="Kuo A."/>
            <person name="LaButti K."/>
            <person name="Pangilinan J."/>
            <person name="Lipzen A."/>
            <person name="Riley R."/>
            <person name="Andreopoulos W."/>
            <person name="He G."/>
            <person name="Johnson J."/>
            <person name="Barry K.W."/>
            <person name="Grigoriev I.V."/>
            <person name="Nagy L."/>
            <person name="Hibbett D."/>
            <person name="Henrissat B."/>
            <person name="Matheny P.B."/>
            <person name="Labbe J."/>
            <person name="Martin A.F."/>
        </authorList>
    </citation>
    <scope>NUCLEOTIDE SEQUENCE</scope>
    <source>
        <strain evidence="1">BPL698</strain>
    </source>
</reference>
<evidence type="ECO:0000313" key="1">
    <source>
        <dbReference type="EMBL" id="KAI9448920.1"/>
    </source>
</evidence>
<name>A0ACC0TVQ8_9AGAM</name>
<comment type="caution">
    <text evidence="1">The sequence shown here is derived from an EMBL/GenBank/DDBJ whole genome shotgun (WGS) entry which is preliminary data.</text>
</comment>
<dbReference type="EMBL" id="JAGFNK010000546">
    <property type="protein sequence ID" value="KAI9448920.1"/>
    <property type="molecule type" value="Genomic_DNA"/>
</dbReference>
<sequence>MSNPSSLVLPPYKGSIVRVSALDDGRIALPAKFLIQPPMFGHDILDIPAFCFLGENDQAGKKVMFDLGIVKAWSTKIGPTRESVRGEEHCSCLFSSLSSIKAIIWSHHHIDHRGDPSLFPSTTSLVVGPNFKSNPAIYPGYPNNPGSVTNQDAFNGREVIELDFSDSQPTVGNLRAVDCFQDGFFYILEASGHTHDHKMALARTSEDKFLLLGADAAHHRGEFRPTPLIPLPDSITPTPFEHPNSISVCAGAAFEPIDRSSSSGAARTTPFYETSPIMMTDPNACQETLEALKVFDASPDVLVIIAHDYTVLDFFELS</sequence>
<evidence type="ECO:0000313" key="2">
    <source>
        <dbReference type="Proteomes" id="UP001207468"/>
    </source>
</evidence>
<dbReference type="Proteomes" id="UP001207468">
    <property type="component" value="Unassembled WGS sequence"/>
</dbReference>
<keyword evidence="2" id="KW-1185">Reference proteome</keyword>
<gene>
    <name evidence="1" type="ORF">F5148DRAFT_987866</name>
</gene>